<gene>
    <name evidence="17" type="ORF">SAMN04488071_2263</name>
</gene>
<dbReference type="CDD" id="cd00082">
    <property type="entry name" value="HisKA"/>
    <property type="match status" value="1"/>
</dbReference>
<accession>A0A1G7AXH2</accession>
<dbReference type="EC" id="2.7.13.3" evidence="3"/>
<dbReference type="STRING" id="637679.GCA_001550055_03428"/>
<dbReference type="PROSITE" id="PS50109">
    <property type="entry name" value="HIS_KIN"/>
    <property type="match status" value="1"/>
</dbReference>
<dbReference type="InterPro" id="IPR001789">
    <property type="entry name" value="Sig_transdc_resp-reg_receiver"/>
</dbReference>
<dbReference type="InterPro" id="IPR004358">
    <property type="entry name" value="Sig_transdc_His_kin-like_C"/>
</dbReference>
<keyword evidence="5" id="KW-0808">Transferase</keyword>
<feature type="transmembrane region" description="Helical" evidence="13">
    <location>
        <begin position="33"/>
        <end position="57"/>
    </location>
</feature>
<evidence type="ECO:0000256" key="1">
    <source>
        <dbReference type="ARBA" id="ARBA00000085"/>
    </source>
</evidence>
<comment type="catalytic activity">
    <reaction evidence="1">
        <text>ATP + protein L-histidine = ADP + protein N-phospho-L-histidine.</text>
        <dbReference type="EC" id="2.7.13.3"/>
    </reaction>
</comment>
<dbReference type="Pfam" id="PF00072">
    <property type="entry name" value="Response_reg"/>
    <property type="match status" value="1"/>
</dbReference>
<dbReference type="InterPro" id="IPR036097">
    <property type="entry name" value="HisK_dim/P_sf"/>
</dbReference>
<evidence type="ECO:0000256" key="6">
    <source>
        <dbReference type="ARBA" id="ARBA00022741"/>
    </source>
</evidence>
<name>A0A1G7AXH2_9PROT</name>
<evidence type="ECO:0000256" key="3">
    <source>
        <dbReference type="ARBA" id="ARBA00012438"/>
    </source>
</evidence>
<dbReference type="InterPro" id="IPR003660">
    <property type="entry name" value="HAMP_dom"/>
</dbReference>
<dbReference type="Gene3D" id="1.10.287.130">
    <property type="match status" value="1"/>
</dbReference>
<dbReference type="InterPro" id="IPR011006">
    <property type="entry name" value="CheY-like_superfamily"/>
</dbReference>
<organism evidence="17 18">
    <name type="scientific">Kordiimonas lacus</name>
    <dbReference type="NCBI Taxonomy" id="637679"/>
    <lineage>
        <taxon>Bacteria</taxon>
        <taxon>Pseudomonadati</taxon>
        <taxon>Pseudomonadota</taxon>
        <taxon>Alphaproteobacteria</taxon>
        <taxon>Kordiimonadales</taxon>
        <taxon>Kordiimonadaceae</taxon>
        <taxon>Kordiimonas</taxon>
    </lineage>
</organism>
<dbReference type="InterPro" id="IPR005467">
    <property type="entry name" value="His_kinase_dom"/>
</dbReference>
<evidence type="ECO:0000313" key="18">
    <source>
        <dbReference type="Proteomes" id="UP000183685"/>
    </source>
</evidence>
<dbReference type="PANTHER" id="PTHR45339">
    <property type="entry name" value="HYBRID SIGNAL TRANSDUCTION HISTIDINE KINASE J"/>
    <property type="match status" value="1"/>
</dbReference>
<dbReference type="EMBL" id="FNAK01000005">
    <property type="protein sequence ID" value="SDE19594.1"/>
    <property type="molecule type" value="Genomic_DNA"/>
</dbReference>
<comment type="subcellular location">
    <subcellularLocation>
        <location evidence="2">Membrane</location>
    </subcellularLocation>
</comment>
<dbReference type="InterPro" id="IPR036890">
    <property type="entry name" value="HATPase_C_sf"/>
</dbReference>
<evidence type="ECO:0000256" key="9">
    <source>
        <dbReference type="ARBA" id="ARBA00023012"/>
    </source>
</evidence>
<evidence type="ECO:0000256" key="12">
    <source>
        <dbReference type="PROSITE-ProRule" id="PRU00169"/>
    </source>
</evidence>
<dbReference type="InterPro" id="IPR003661">
    <property type="entry name" value="HisK_dim/P_dom"/>
</dbReference>
<dbReference type="SMART" id="SM00448">
    <property type="entry name" value="REC"/>
    <property type="match status" value="1"/>
</dbReference>
<keyword evidence="13" id="KW-0812">Transmembrane</keyword>
<dbReference type="PROSITE" id="PS50110">
    <property type="entry name" value="RESPONSE_REGULATORY"/>
    <property type="match status" value="1"/>
</dbReference>
<dbReference type="SMART" id="SM00388">
    <property type="entry name" value="HisKA"/>
    <property type="match status" value="1"/>
</dbReference>
<evidence type="ECO:0000259" key="16">
    <source>
        <dbReference type="PROSITE" id="PS50885"/>
    </source>
</evidence>
<keyword evidence="6" id="KW-0547">Nucleotide-binding</keyword>
<evidence type="ECO:0000256" key="8">
    <source>
        <dbReference type="ARBA" id="ARBA00022840"/>
    </source>
</evidence>
<keyword evidence="7 17" id="KW-0418">Kinase</keyword>
<dbReference type="SMART" id="SM00387">
    <property type="entry name" value="HATPase_c"/>
    <property type="match status" value="1"/>
</dbReference>
<comment type="subunit">
    <text evidence="10">At low DSF concentrations, interacts with RpfF.</text>
</comment>
<feature type="domain" description="Response regulatory" evidence="15">
    <location>
        <begin position="537"/>
        <end position="657"/>
    </location>
</feature>
<evidence type="ECO:0000256" key="13">
    <source>
        <dbReference type="SAM" id="Phobius"/>
    </source>
</evidence>
<dbReference type="GO" id="GO:0005524">
    <property type="term" value="F:ATP binding"/>
    <property type="evidence" value="ECO:0007669"/>
    <property type="project" value="UniProtKB-KW"/>
</dbReference>
<evidence type="ECO:0000256" key="7">
    <source>
        <dbReference type="ARBA" id="ARBA00022777"/>
    </source>
</evidence>
<evidence type="ECO:0000256" key="2">
    <source>
        <dbReference type="ARBA" id="ARBA00004370"/>
    </source>
</evidence>
<dbReference type="FunFam" id="1.10.287.130:FF:000002">
    <property type="entry name" value="Two-component osmosensing histidine kinase"/>
    <property type="match status" value="1"/>
</dbReference>
<sequence length="664" mass="72645">MNCRLGKLPCSEIKANEGYTLGPLRAAIENVPIRYFITGGFLLAGLVTALINFTVALPRAEQQAFELAEEDFDSDMRDMHVRLTALLAQGNRTAVNLGIFSAASKSDHVALLVVGDDQKVRFADNVSHKGRLATDLPLGIKPAMLKRATLTGQLITEQDHQRRWLIGYIGLGYIEGGQMHRDVLVMVRSTATLQARISDVLVWPITLLGVTLLVLAALITVLLWRKVDTRVSSLVRASRQLSGDHDTLDLAVEGKDELGQIADELRRTHSLLGIQRDELEAAIAQAEAANQAKSEFLSNMSHEIRTPMNGVIGSLQLMLSSRSDNERGELAEAAHSSALALLHIINDILDFSKLEAGKIDIKAAPFLLARTLRDTELLMRPIAQERENKLIIDADSDTDIWISADEVRLRQVINNLVGNALKFTKRGTVTIRLSLDLADTGPGKLKISIIDTGVGISEGDVTRLFQRFSQLENARKVGGTGLGLAISEQLVKLMGGEIGVKSTLGEGSEFHFWVPVSREIAPEQPGATKEIRVSSASILVAEDVKLNQILIQKMLTQLGHKCVMASDGFEAIEKLQSFGAEAFDLILMDNQMPGMDGIETVRRIRKMNKDIAAIPIIALTADAMAEQRQAFREAGMDGFVSKPIEIDRLRFEIVRLLKPAGDGA</sequence>
<dbReference type="SUPFAM" id="SSF52172">
    <property type="entry name" value="CheY-like"/>
    <property type="match status" value="1"/>
</dbReference>
<evidence type="ECO:0000259" key="14">
    <source>
        <dbReference type="PROSITE" id="PS50109"/>
    </source>
</evidence>
<dbReference type="SUPFAM" id="SSF47384">
    <property type="entry name" value="Homodimeric domain of signal transducing histidine kinase"/>
    <property type="match status" value="1"/>
</dbReference>
<keyword evidence="8" id="KW-0067">ATP-binding</keyword>
<keyword evidence="9" id="KW-0902">Two-component regulatory system</keyword>
<keyword evidence="4 12" id="KW-0597">Phosphoprotein</keyword>
<evidence type="ECO:0000256" key="4">
    <source>
        <dbReference type="ARBA" id="ARBA00022553"/>
    </source>
</evidence>
<dbReference type="GO" id="GO:0016020">
    <property type="term" value="C:membrane"/>
    <property type="evidence" value="ECO:0007669"/>
    <property type="project" value="UniProtKB-SubCell"/>
</dbReference>
<keyword evidence="13" id="KW-1133">Transmembrane helix</keyword>
<evidence type="ECO:0000256" key="5">
    <source>
        <dbReference type="ARBA" id="ARBA00022679"/>
    </source>
</evidence>
<dbReference type="InterPro" id="IPR003594">
    <property type="entry name" value="HATPase_dom"/>
</dbReference>
<reference evidence="17 18" key="1">
    <citation type="submission" date="2016-10" db="EMBL/GenBank/DDBJ databases">
        <authorList>
            <person name="de Groot N.N."/>
        </authorList>
    </citation>
    <scope>NUCLEOTIDE SEQUENCE [LARGE SCALE GENOMIC DNA]</scope>
    <source>
        <strain evidence="17 18">CGMCC 1.9109</strain>
    </source>
</reference>
<protein>
    <recommendedName>
        <fullName evidence="11">Sensory/regulatory protein RpfC</fullName>
        <ecNumber evidence="3">2.7.13.3</ecNumber>
    </recommendedName>
</protein>
<dbReference type="FunFam" id="3.30.565.10:FF:000010">
    <property type="entry name" value="Sensor histidine kinase RcsC"/>
    <property type="match status" value="1"/>
</dbReference>
<keyword evidence="18" id="KW-1185">Reference proteome</keyword>
<evidence type="ECO:0000259" key="15">
    <source>
        <dbReference type="PROSITE" id="PS50110"/>
    </source>
</evidence>
<dbReference type="AlphaFoldDB" id="A0A1G7AXH2"/>
<proteinExistence type="predicted"/>
<keyword evidence="13" id="KW-0472">Membrane</keyword>
<dbReference type="GO" id="GO:0000155">
    <property type="term" value="F:phosphorelay sensor kinase activity"/>
    <property type="evidence" value="ECO:0007669"/>
    <property type="project" value="InterPro"/>
</dbReference>
<dbReference type="SUPFAM" id="SSF55874">
    <property type="entry name" value="ATPase domain of HSP90 chaperone/DNA topoisomerase II/histidine kinase"/>
    <property type="match status" value="1"/>
</dbReference>
<feature type="transmembrane region" description="Helical" evidence="13">
    <location>
        <begin position="200"/>
        <end position="224"/>
    </location>
</feature>
<dbReference type="Gene3D" id="3.30.565.10">
    <property type="entry name" value="Histidine kinase-like ATPase, C-terminal domain"/>
    <property type="match status" value="1"/>
</dbReference>
<dbReference type="CDD" id="cd16922">
    <property type="entry name" value="HATPase_EvgS-ArcB-TorS-like"/>
    <property type="match status" value="1"/>
</dbReference>
<feature type="modified residue" description="4-aspartylphosphate" evidence="12">
    <location>
        <position position="589"/>
    </location>
</feature>
<dbReference type="Proteomes" id="UP000183685">
    <property type="component" value="Unassembled WGS sequence"/>
</dbReference>
<evidence type="ECO:0000256" key="11">
    <source>
        <dbReference type="ARBA" id="ARBA00068150"/>
    </source>
</evidence>
<feature type="domain" description="Histidine kinase" evidence="14">
    <location>
        <begin position="299"/>
        <end position="518"/>
    </location>
</feature>
<dbReference type="Pfam" id="PF02518">
    <property type="entry name" value="HATPase_c"/>
    <property type="match status" value="1"/>
</dbReference>
<feature type="domain" description="HAMP" evidence="16">
    <location>
        <begin position="225"/>
        <end position="277"/>
    </location>
</feature>
<dbReference type="CDD" id="cd17546">
    <property type="entry name" value="REC_hyHK_CKI1_RcsC-like"/>
    <property type="match status" value="1"/>
</dbReference>
<dbReference type="PROSITE" id="PS50885">
    <property type="entry name" value="HAMP"/>
    <property type="match status" value="1"/>
</dbReference>
<evidence type="ECO:0000313" key="17">
    <source>
        <dbReference type="EMBL" id="SDE19594.1"/>
    </source>
</evidence>
<dbReference type="PRINTS" id="PR00344">
    <property type="entry name" value="BCTRLSENSOR"/>
</dbReference>
<evidence type="ECO:0000256" key="10">
    <source>
        <dbReference type="ARBA" id="ARBA00064003"/>
    </source>
</evidence>
<dbReference type="Pfam" id="PF00512">
    <property type="entry name" value="HisKA"/>
    <property type="match status" value="1"/>
</dbReference>
<dbReference type="Gene3D" id="6.10.340.10">
    <property type="match status" value="1"/>
</dbReference>
<dbReference type="Gene3D" id="3.40.50.2300">
    <property type="match status" value="1"/>
</dbReference>
<dbReference type="PANTHER" id="PTHR45339:SF3">
    <property type="entry name" value="HISTIDINE KINASE"/>
    <property type="match status" value="1"/>
</dbReference>